<dbReference type="PANTHER" id="PTHR12526">
    <property type="entry name" value="GLYCOSYLTRANSFERASE"/>
    <property type="match status" value="1"/>
</dbReference>
<dbReference type="Proteomes" id="UP000293433">
    <property type="component" value="Unassembled WGS sequence"/>
</dbReference>
<dbReference type="CDD" id="cd03801">
    <property type="entry name" value="GT4_PimA-like"/>
    <property type="match status" value="1"/>
</dbReference>
<dbReference type="InterPro" id="IPR001296">
    <property type="entry name" value="Glyco_trans_1"/>
</dbReference>
<sequence length="385" mass="42504">MIRPQIVSWHPVLTAHQSHTLKALKEAWGNTVEVVVAATEHEDRRRQGWTAPDTTGLAIISLPGRGRWRAVRHILESRRDAIHLFGSPFENSLFMLALLWAQLKGIEQVHLISEPYSTEAAGYLSDNGTSLSKIKAKFRPLIYKLYSLLLLRKISGVFAISRLASLQYQSLGVKESQIAPFGYFVPQIDGAMSHQPVQPPNRPLKVIFVGSLIAIKGLDGLLESVDRVYASGRSIRLDVFGPGDPNLFTWNSQHSIYRGVIPFGLAQTVIRDYDVLVLPSRYDGWGVVVNEAIQSGTPVLCSNRVGAGSVLEKFGCGRVFQLDDSNVELVNILIQLIEQSTLLSSFRQATGEAASKLAPAVAGTYMSEVLEATLNRRSKPACPWY</sequence>
<feature type="domain" description="Glycosyl transferase family 1" evidence="3">
    <location>
        <begin position="196"/>
        <end position="351"/>
    </location>
</feature>
<comment type="caution">
    <text evidence="4">The sequence shown here is derived from an EMBL/GenBank/DDBJ whole genome shotgun (WGS) entry which is preliminary data.</text>
</comment>
<keyword evidence="2 4" id="KW-0808">Transferase</keyword>
<dbReference type="AlphaFoldDB" id="A0A4Q7LAF3"/>
<evidence type="ECO:0000256" key="1">
    <source>
        <dbReference type="ARBA" id="ARBA00022676"/>
    </source>
</evidence>
<protein>
    <submittedName>
        <fullName evidence="4">Glycosyltransferase involved in cell wall biosynthesis</fullName>
    </submittedName>
</protein>
<evidence type="ECO:0000256" key="2">
    <source>
        <dbReference type="ARBA" id="ARBA00022679"/>
    </source>
</evidence>
<accession>A0A4Q7LAF3</accession>
<dbReference type="GO" id="GO:0016757">
    <property type="term" value="F:glycosyltransferase activity"/>
    <property type="evidence" value="ECO:0007669"/>
    <property type="project" value="UniProtKB-KW"/>
</dbReference>
<proteinExistence type="predicted"/>
<keyword evidence="5" id="KW-1185">Reference proteome</keyword>
<keyword evidence="1" id="KW-0328">Glycosyltransferase</keyword>
<dbReference type="SUPFAM" id="SSF53756">
    <property type="entry name" value="UDP-Glycosyltransferase/glycogen phosphorylase"/>
    <property type="match status" value="1"/>
</dbReference>
<organism evidence="4 5">
    <name type="scientific">Sphaerotilus mobilis</name>
    <dbReference type="NCBI Taxonomy" id="47994"/>
    <lineage>
        <taxon>Bacteria</taxon>
        <taxon>Pseudomonadati</taxon>
        <taxon>Pseudomonadota</taxon>
        <taxon>Betaproteobacteria</taxon>
        <taxon>Burkholderiales</taxon>
        <taxon>Sphaerotilaceae</taxon>
        <taxon>Sphaerotilus</taxon>
    </lineage>
</organism>
<evidence type="ECO:0000313" key="5">
    <source>
        <dbReference type="Proteomes" id="UP000293433"/>
    </source>
</evidence>
<evidence type="ECO:0000313" key="4">
    <source>
        <dbReference type="EMBL" id="RZS47479.1"/>
    </source>
</evidence>
<evidence type="ECO:0000259" key="3">
    <source>
        <dbReference type="Pfam" id="PF00534"/>
    </source>
</evidence>
<dbReference type="Pfam" id="PF00534">
    <property type="entry name" value="Glycos_transf_1"/>
    <property type="match status" value="1"/>
</dbReference>
<gene>
    <name evidence="4" type="ORF">EV685_3684</name>
</gene>
<dbReference type="Gene3D" id="3.40.50.2000">
    <property type="entry name" value="Glycogen Phosphorylase B"/>
    <property type="match status" value="2"/>
</dbReference>
<name>A0A4Q7LAF3_9BURK</name>
<dbReference type="EMBL" id="SGWV01000012">
    <property type="protein sequence ID" value="RZS47479.1"/>
    <property type="molecule type" value="Genomic_DNA"/>
</dbReference>
<dbReference type="OrthoDB" id="8779556at2"/>
<reference evidence="4 5" key="1">
    <citation type="submission" date="2019-02" db="EMBL/GenBank/DDBJ databases">
        <title>Genomic Encyclopedia of Type Strains, Phase IV (KMG-IV): sequencing the most valuable type-strain genomes for metagenomic binning, comparative biology and taxonomic classification.</title>
        <authorList>
            <person name="Goeker M."/>
        </authorList>
    </citation>
    <scope>NUCLEOTIDE SEQUENCE [LARGE SCALE GENOMIC DNA]</scope>
    <source>
        <strain evidence="4 5">DSM 10617</strain>
    </source>
</reference>
<dbReference type="PANTHER" id="PTHR12526:SF510">
    <property type="entry name" value="D-INOSITOL 3-PHOSPHATE GLYCOSYLTRANSFERASE"/>
    <property type="match status" value="1"/>
</dbReference>